<gene>
    <name evidence="1" type="ORF">F383_32580</name>
</gene>
<keyword evidence="2" id="KW-1185">Reference proteome</keyword>
<accession>A0A0B0PM72</accession>
<evidence type="ECO:0000313" key="2">
    <source>
        <dbReference type="Proteomes" id="UP000032142"/>
    </source>
</evidence>
<dbReference type="EMBL" id="KN435071">
    <property type="protein sequence ID" value="KHG26095.1"/>
    <property type="molecule type" value="Genomic_DNA"/>
</dbReference>
<name>A0A0B0PM72_GOSAR</name>
<organism evidence="1 2">
    <name type="scientific">Gossypium arboreum</name>
    <name type="common">Tree cotton</name>
    <name type="synonym">Gossypium nanking</name>
    <dbReference type="NCBI Taxonomy" id="29729"/>
    <lineage>
        <taxon>Eukaryota</taxon>
        <taxon>Viridiplantae</taxon>
        <taxon>Streptophyta</taxon>
        <taxon>Embryophyta</taxon>
        <taxon>Tracheophyta</taxon>
        <taxon>Spermatophyta</taxon>
        <taxon>Magnoliopsida</taxon>
        <taxon>eudicotyledons</taxon>
        <taxon>Gunneridae</taxon>
        <taxon>Pentapetalae</taxon>
        <taxon>rosids</taxon>
        <taxon>malvids</taxon>
        <taxon>Malvales</taxon>
        <taxon>Malvaceae</taxon>
        <taxon>Malvoideae</taxon>
        <taxon>Gossypium</taxon>
    </lineage>
</organism>
<sequence>MSICDMCLCESGC</sequence>
<reference evidence="2" key="1">
    <citation type="submission" date="2014-09" db="EMBL/GenBank/DDBJ databases">
        <authorList>
            <person name="Mudge J."/>
            <person name="Ramaraj T."/>
            <person name="Lindquist I.E."/>
            <person name="Bharti A.K."/>
            <person name="Sundararajan A."/>
            <person name="Cameron C.T."/>
            <person name="Woodward J.E."/>
            <person name="May G.D."/>
            <person name="Brubaker C."/>
            <person name="Broadhvest J."/>
            <person name="Wilkins T.A."/>
        </authorList>
    </citation>
    <scope>NUCLEOTIDE SEQUENCE</scope>
    <source>
        <strain evidence="2">cv. AKA8401</strain>
    </source>
</reference>
<proteinExistence type="predicted"/>
<protein>
    <submittedName>
        <fullName evidence="1">Uncharacterized protein</fullName>
    </submittedName>
</protein>
<evidence type="ECO:0000313" key="1">
    <source>
        <dbReference type="EMBL" id="KHG26095.1"/>
    </source>
</evidence>
<dbReference type="Proteomes" id="UP000032142">
    <property type="component" value="Unassembled WGS sequence"/>
</dbReference>